<protein>
    <submittedName>
        <fullName evidence="1">Uncharacterized protein</fullName>
    </submittedName>
</protein>
<name>A0A6H1ZBV0_9ZZZZ</name>
<gene>
    <name evidence="4" type="ORF">MM415A00105_0021</name>
    <name evidence="2" type="ORF">MM415B00347_0019</name>
    <name evidence="1" type="ORF">TM448A00170_0002</name>
    <name evidence="3" type="ORF">TM448B00479_0039</name>
</gene>
<evidence type="ECO:0000313" key="4">
    <source>
        <dbReference type="EMBL" id="QJI04629.1"/>
    </source>
</evidence>
<evidence type="ECO:0000313" key="1">
    <source>
        <dbReference type="EMBL" id="QJA44911.1"/>
    </source>
</evidence>
<dbReference type="SUPFAM" id="SSF52540">
    <property type="entry name" value="P-loop containing nucleoside triphosphate hydrolases"/>
    <property type="match status" value="1"/>
</dbReference>
<evidence type="ECO:0000313" key="2">
    <source>
        <dbReference type="EMBL" id="QJA66451.1"/>
    </source>
</evidence>
<dbReference type="EMBL" id="MT144624">
    <property type="protein sequence ID" value="QJH95630.1"/>
    <property type="molecule type" value="Genomic_DNA"/>
</dbReference>
<organism evidence="1">
    <name type="scientific">viral metagenome</name>
    <dbReference type="NCBI Taxonomy" id="1070528"/>
    <lineage>
        <taxon>unclassified sequences</taxon>
        <taxon>metagenomes</taxon>
        <taxon>organismal metagenomes</taxon>
    </lineage>
</organism>
<dbReference type="EMBL" id="MT143983">
    <property type="protein sequence ID" value="QJA44911.1"/>
    <property type="molecule type" value="Genomic_DNA"/>
</dbReference>
<dbReference type="InterPro" id="IPR027417">
    <property type="entry name" value="P-loop_NTPase"/>
</dbReference>
<proteinExistence type="predicted"/>
<accession>A0A6H1ZBV0</accession>
<dbReference type="EMBL" id="MT141555">
    <property type="protein sequence ID" value="QJA66451.1"/>
    <property type="molecule type" value="Genomic_DNA"/>
</dbReference>
<dbReference type="EMBL" id="MT145188">
    <property type="protein sequence ID" value="QJI04629.1"/>
    <property type="molecule type" value="Genomic_DNA"/>
</dbReference>
<dbReference type="AlphaFoldDB" id="A0A6H1ZBV0"/>
<sequence>MFETLKEFNNIVISGPQRSGTRIAARIVVEDAKKIYIDEKDLNYHDFRLLEWYLDRGNVVIQCPGLCHLLHRITTSSTLIIMTIRPIEEILASEVRCWNDQSKLIELYKYGYSNGVISRIKYDFWNNHQKPILNERAREINYQSLERHPLFIKDRKNFRWDQTQ</sequence>
<evidence type="ECO:0000313" key="3">
    <source>
        <dbReference type="EMBL" id="QJH95630.1"/>
    </source>
</evidence>
<reference evidence="1" key="1">
    <citation type="submission" date="2020-03" db="EMBL/GenBank/DDBJ databases">
        <title>The deep terrestrial virosphere.</title>
        <authorList>
            <person name="Holmfeldt K."/>
            <person name="Nilsson E."/>
            <person name="Simone D."/>
            <person name="Lopez-Fernandez M."/>
            <person name="Wu X."/>
            <person name="de Brujin I."/>
            <person name="Lundin D."/>
            <person name="Andersson A."/>
            <person name="Bertilsson S."/>
            <person name="Dopson M."/>
        </authorList>
    </citation>
    <scope>NUCLEOTIDE SEQUENCE</scope>
    <source>
        <strain evidence="4">MM415A00105</strain>
        <strain evidence="2">MM415B00347</strain>
        <strain evidence="1">TM448A00170</strain>
        <strain evidence="3">TM448B00479</strain>
    </source>
</reference>